<sequence>MSEFIEKRRELSIQEYEFMKHLKLFTDDEIHGIKTKRFQHEHKVERRAKELPDFINYIVYENNVLELLAERRKKLRVYSGRHNLESGIFNRIRTLYKRAMDRFPAEYRLWTHYLRHCEKHKLETEGSRTLDKMLNYHGDKPKAWITAANWEYKQMNSMERARHFMFRGLQRHPECRGLYVNFLQLQLQEVEKILESSEEDVEELMEKDDSPLKRALECLKVVYEHYAGKDRDLEFFVEVLDSLKPCAVTREFGLTVLEDMKRLFAEKELMWNTLAMLELNGSHLLKETSEEKGVKSESFFKENLEGCVRVYENAVKSLPTKTMWSYYIDSMLKVNEDMSSQQKLRRKVLGVAFKNAFETGYLEEDKYVQYLKLLIHTDKPQDSFVTDVLDKALDAYPSSVKLWELRLIYLGRKQESSNEFDGVFKQSLAKCSGDVLPLWVARFQYYHTHPNHSDRLEQTFKDAINQPPTISKHFQPLYLDFLTITEDINTARKQYRQMQRDCCPCLELHRKMSQLESIQAQPNTDQWRLCHENATQYFGTTDPSVWIDYIRFEKEAGSPKNMPLIFERAKSRLDDDLVAEFITEYELLRNPLV</sequence>
<dbReference type="GeneID" id="109430167"/>
<feature type="domain" description="U3 small nucleolar RNA-associated protein 6 N-terminal" evidence="7">
    <location>
        <begin position="10"/>
        <end position="86"/>
    </location>
</feature>
<dbReference type="EnsemblMetazoa" id="AALFPA23_007233.R9582">
    <property type="protein sequence ID" value="AALFPA23_007233.P9582"/>
    <property type="gene ID" value="AALFPA23_007233"/>
</dbReference>
<keyword evidence="3" id="KW-0698">rRNA processing</keyword>
<keyword evidence="4" id="KW-0677">Repeat</keyword>
<dbReference type="PANTHER" id="PTHR23271:SF1">
    <property type="entry name" value="U3 SMALL NUCLEOLAR RNA-ASSOCIATED PROTEIN 6 HOMOLOG"/>
    <property type="match status" value="1"/>
</dbReference>
<comment type="subcellular location">
    <subcellularLocation>
        <location evidence="1">Nucleus</location>
        <location evidence="1">Nucleolus</location>
    </subcellularLocation>
</comment>
<evidence type="ECO:0000259" key="7">
    <source>
        <dbReference type="Pfam" id="PF08640"/>
    </source>
</evidence>
<evidence type="ECO:0000256" key="6">
    <source>
        <dbReference type="SAM" id="Coils"/>
    </source>
</evidence>
<dbReference type="InterPro" id="IPR013949">
    <property type="entry name" value="Utp6"/>
</dbReference>
<dbReference type="RefSeq" id="XP_019561757.2">
    <property type="nucleotide sequence ID" value="XM_019706212.3"/>
</dbReference>
<evidence type="ECO:0000259" key="8">
    <source>
        <dbReference type="Pfam" id="PF24892"/>
    </source>
</evidence>
<dbReference type="SMART" id="SM00386">
    <property type="entry name" value="HAT"/>
    <property type="match status" value="6"/>
</dbReference>
<reference evidence="10" key="1">
    <citation type="journal article" date="2015" name="Proc. Natl. Acad. Sci. U.S.A.">
        <title>Genome sequence of the Asian Tiger mosquito, Aedes albopictus, reveals insights into its biology, genetics, and evolution.</title>
        <authorList>
            <person name="Chen X.G."/>
            <person name="Jiang X."/>
            <person name="Gu J."/>
            <person name="Xu M."/>
            <person name="Wu Y."/>
            <person name="Deng Y."/>
            <person name="Zhang C."/>
            <person name="Bonizzoni M."/>
            <person name="Dermauw W."/>
            <person name="Vontas J."/>
            <person name="Armbruster P."/>
            <person name="Huang X."/>
            <person name="Yang Y."/>
            <person name="Zhang H."/>
            <person name="He W."/>
            <person name="Peng H."/>
            <person name="Liu Y."/>
            <person name="Wu K."/>
            <person name="Chen J."/>
            <person name="Lirakis M."/>
            <person name="Topalis P."/>
            <person name="Van Leeuwen T."/>
            <person name="Hall A.B."/>
            <person name="Jiang X."/>
            <person name="Thorpe C."/>
            <person name="Mueller R.L."/>
            <person name="Sun C."/>
            <person name="Waterhouse R.M."/>
            <person name="Yan G."/>
            <person name="Tu Z.J."/>
            <person name="Fang X."/>
            <person name="James A.A."/>
        </authorList>
    </citation>
    <scope>NUCLEOTIDE SEQUENCE [LARGE SCALE GENOMIC DNA]</scope>
    <source>
        <strain evidence="10">Foshan</strain>
    </source>
</reference>
<dbReference type="InterPro" id="IPR055347">
    <property type="entry name" value="UTP6_N"/>
</dbReference>
<dbReference type="InterPro" id="IPR056907">
    <property type="entry name" value="UTP6_C"/>
</dbReference>
<dbReference type="InterPro" id="IPR011990">
    <property type="entry name" value="TPR-like_helical_dom_sf"/>
</dbReference>
<dbReference type="Pfam" id="PF08640">
    <property type="entry name" value="U3_assoc_6"/>
    <property type="match status" value="1"/>
</dbReference>
<dbReference type="SUPFAM" id="SSF48452">
    <property type="entry name" value="TPR-like"/>
    <property type="match status" value="2"/>
</dbReference>
<feature type="coiled-coil region" evidence="6">
    <location>
        <begin position="180"/>
        <end position="207"/>
    </location>
</feature>
<evidence type="ECO:0000256" key="4">
    <source>
        <dbReference type="ARBA" id="ARBA00022737"/>
    </source>
</evidence>
<protein>
    <recommendedName>
        <fullName evidence="11">U3 small nucleolar rna-associated protein 6</fullName>
    </recommendedName>
</protein>
<evidence type="ECO:0000256" key="1">
    <source>
        <dbReference type="ARBA" id="ARBA00004604"/>
    </source>
</evidence>
<dbReference type="PANTHER" id="PTHR23271">
    <property type="entry name" value="HEPATOCELLULAR CARCINOMA-ASSOCIATED ANTIGEN 66"/>
    <property type="match status" value="1"/>
</dbReference>
<dbReference type="Proteomes" id="UP000069940">
    <property type="component" value="Unassembled WGS sequence"/>
</dbReference>
<dbReference type="Gene3D" id="1.25.40.10">
    <property type="entry name" value="Tetratricopeptide repeat domain"/>
    <property type="match status" value="2"/>
</dbReference>
<evidence type="ECO:0000256" key="5">
    <source>
        <dbReference type="ARBA" id="ARBA00023242"/>
    </source>
</evidence>
<evidence type="ECO:0000256" key="3">
    <source>
        <dbReference type="ARBA" id="ARBA00022552"/>
    </source>
</evidence>
<comment type="similarity">
    <text evidence="2">Belongs to the UTP6 family.</text>
</comment>
<feature type="domain" description="U3 small nucleolar RNA-associated protein 6 homolog C-terminal" evidence="8">
    <location>
        <begin position="305"/>
        <end position="572"/>
    </location>
</feature>
<reference evidence="9" key="2">
    <citation type="submission" date="2025-05" db="UniProtKB">
        <authorList>
            <consortium name="EnsemblMetazoa"/>
        </authorList>
    </citation>
    <scope>IDENTIFICATION</scope>
    <source>
        <strain evidence="9">Foshan</strain>
    </source>
</reference>
<evidence type="ECO:0000313" key="10">
    <source>
        <dbReference type="Proteomes" id="UP000069940"/>
    </source>
</evidence>
<keyword evidence="10" id="KW-1185">Reference proteome</keyword>
<keyword evidence="5" id="KW-0539">Nucleus</keyword>
<evidence type="ECO:0000256" key="2">
    <source>
        <dbReference type="ARBA" id="ARBA00010734"/>
    </source>
</evidence>
<dbReference type="InterPro" id="IPR003107">
    <property type="entry name" value="HAT"/>
</dbReference>
<name>A0ABM1YA50_AEDAL</name>
<proteinExistence type="inferred from homology"/>
<accession>A0ABM1YA50</accession>
<organism evidence="9 10">
    <name type="scientific">Aedes albopictus</name>
    <name type="common">Asian tiger mosquito</name>
    <name type="synonym">Stegomyia albopicta</name>
    <dbReference type="NCBI Taxonomy" id="7160"/>
    <lineage>
        <taxon>Eukaryota</taxon>
        <taxon>Metazoa</taxon>
        <taxon>Ecdysozoa</taxon>
        <taxon>Arthropoda</taxon>
        <taxon>Hexapoda</taxon>
        <taxon>Insecta</taxon>
        <taxon>Pterygota</taxon>
        <taxon>Neoptera</taxon>
        <taxon>Endopterygota</taxon>
        <taxon>Diptera</taxon>
        <taxon>Nematocera</taxon>
        <taxon>Culicoidea</taxon>
        <taxon>Culicidae</taxon>
        <taxon>Culicinae</taxon>
        <taxon>Aedini</taxon>
        <taxon>Aedes</taxon>
        <taxon>Stegomyia</taxon>
    </lineage>
</organism>
<evidence type="ECO:0000313" key="9">
    <source>
        <dbReference type="EnsemblMetazoa" id="AALFPA23_007233.P9582"/>
    </source>
</evidence>
<keyword evidence="6" id="KW-0175">Coiled coil</keyword>
<evidence type="ECO:0008006" key="11">
    <source>
        <dbReference type="Google" id="ProtNLM"/>
    </source>
</evidence>
<dbReference type="Pfam" id="PF24892">
    <property type="entry name" value="UTP6_C"/>
    <property type="match status" value="1"/>
</dbReference>